<keyword evidence="6" id="KW-0067">ATP-binding</keyword>
<dbReference type="HAMAP" id="MF_00542">
    <property type="entry name" value="Butyrate_kinase"/>
    <property type="match status" value="1"/>
</dbReference>
<comment type="subcellular location">
    <subcellularLocation>
        <location evidence="1">Cytoplasm</location>
    </subcellularLocation>
</comment>
<dbReference type="CDD" id="cd24011">
    <property type="entry name" value="ASKHA_NBD_BK"/>
    <property type="match status" value="1"/>
</dbReference>
<keyword evidence="5 8" id="KW-0418">Kinase</keyword>
<comment type="caution">
    <text evidence="8">The sequence shown here is derived from an EMBL/GenBank/DDBJ whole genome shotgun (WGS) entry which is preliminary data.</text>
</comment>
<proteinExistence type="inferred from homology"/>
<dbReference type="PANTHER" id="PTHR21060">
    <property type="entry name" value="ACETATE KINASE"/>
    <property type="match status" value="1"/>
</dbReference>
<name>A0A645BFE6_9ZZZZ</name>
<dbReference type="SUPFAM" id="SSF53067">
    <property type="entry name" value="Actin-like ATPase domain"/>
    <property type="match status" value="2"/>
</dbReference>
<dbReference type="GO" id="GO:0047761">
    <property type="term" value="F:butyrate kinase activity"/>
    <property type="evidence" value="ECO:0007669"/>
    <property type="project" value="UniProtKB-EC"/>
</dbReference>
<comment type="catalytic activity">
    <reaction evidence="7">
        <text>butanoate + ATP = butanoyl phosphate + ADP</text>
        <dbReference type="Rhea" id="RHEA:13585"/>
        <dbReference type="ChEBI" id="CHEBI:17968"/>
        <dbReference type="ChEBI" id="CHEBI:30616"/>
        <dbReference type="ChEBI" id="CHEBI:58079"/>
        <dbReference type="ChEBI" id="CHEBI:456216"/>
        <dbReference type="EC" id="2.7.2.7"/>
    </reaction>
</comment>
<reference evidence="8" key="1">
    <citation type="submission" date="2019-08" db="EMBL/GenBank/DDBJ databases">
        <authorList>
            <person name="Kucharzyk K."/>
            <person name="Murdoch R.W."/>
            <person name="Higgins S."/>
            <person name="Loffler F."/>
        </authorList>
    </citation>
    <scope>NUCLEOTIDE SEQUENCE</scope>
</reference>
<dbReference type="AlphaFoldDB" id="A0A645BFE6"/>
<dbReference type="NCBIfam" id="NF002834">
    <property type="entry name" value="PRK03011.1-5"/>
    <property type="match status" value="1"/>
</dbReference>
<evidence type="ECO:0000256" key="6">
    <source>
        <dbReference type="ARBA" id="ARBA00022840"/>
    </source>
</evidence>
<dbReference type="InterPro" id="IPR043129">
    <property type="entry name" value="ATPase_NBD"/>
</dbReference>
<dbReference type="GO" id="GO:0005524">
    <property type="term" value="F:ATP binding"/>
    <property type="evidence" value="ECO:0007669"/>
    <property type="project" value="UniProtKB-KW"/>
</dbReference>
<dbReference type="PROSITE" id="PS01075">
    <property type="entry name" value="ACETATE_KINASE_1"/>
    <property type="match status" value="1"/>
</dbReference>
<dbReference type="EC" id="2.7.2.7" evidence="8"/>
<keyword evidence="3 8" id="KW-0808">Transferase</keyword>
<dbReference type="GO" id="GO:0005737">
    <property type="term" value="C:cytoplasm"/>
    <property type="evidence" value="ECO:0007669"/>
    <property type="project" value="UniProtKB-SubCell"/>
</dbReference>
<protein>
    <submittedName>
        <fullName evidence="8">Butyrate kinase 2</fullName>
        <ecNumber evidence="8">2.7.2.7</ecNumber>
    </submittedName>
</protein>
<dbReference type="InterPro" id="IPR011245">
    <property type="entry name" value="Butyrate_kin"/>
</dbReference>
<dbReference type="GO" id="GO:0006083">
    <property type="term" value="P:acetate metabolic process"/>
    <property type="evidence" value="ECO:0007669"/>
    <property type="project" value="TreeGrafter"/>
</dbReference>
<dbReference type="GO" id="GO:0008776">
    <property type="term" value="F:acetate kinase activity"/>
    <property type="evidence" value="ECO:0007669"/>
    <property type="project" value="TreeGrafter"/>
</dbReference>
<evidence type="ECO:0000313" key="8">
    <source>
        <dbReference type="EMBL" id="MPM64179.1"/>
    </source>
</evidence>
<dbReference type="Pfam" id="PF00871">
    <property type="entry name" value="Acetate_kinase"/>
    <property type="match status" value="1"/>
</dbReference>
<evidence type="ECO:0000256" key="3">
    <source>
        <dbReference type="ARBA" id="ARBA00022679"/>
    </source>
</evidence>
<evidence type="ECO:0000256" key="4">
    <source>
        <dbReference type="ARBA" id="ARBA00022741"/>
    </source>
</evidence>
<evidence type="ECO:0000256" key="5">
    <source>
        <dbReference type="ARBA" id="ARBA00022777"/>
    </source>
</evidence>
<dbReference type="Gene3D" id="3.30.420.40">
    <property type="match status" value="2"/>
</dbReference>
<dbReference type="EMBL" id="VSSQ01019808">
    <property type="protein sequence ID" value="MPM64179.1"/>
    <property type="molecule type" value="Genomic_DNA"/>
</dbReference>
<keyword evidence="2" id="KW-0963">Cytoplasm</keyword>
<gene>
    <name evidence="8" type="primary">buk2_30</name>
    <name evidence="8" type="ORF">SDC9_111065</name>
</gene>
<dbReference type="PROSITE" id="PS01076">
    <property type="entry name" value="ACETATE_KINASE_2"/>
    <property type="match status" value="1"/>
</dbReference>
<dbReference type="InterPro" id="IPR000890">
    <property type="entry name" value="Aliphatic_acid_kin_short-chain"/>
</dbReference>
<dbReference type="PANTHER" id="PTHR21060:SF3">
    <property type="entry name" value="BUTYRATE KINASE 2-RELATED"/>
    <property type="match status" value="1"/>
</dbReference>
<accession>A0A645BFE6</accession>
<keyword evidence="4" id="KW-0547">Nucleotide-binding</keyword>
<evidence type="ECO:0000256" key="7">
    <source>
        <dbReference type="ARBA" id="ARBA00048596"/>
    </source>
</evidence>
<sequence length="368" mass="39445">MSQQQPNERKHAGMNVRILAINPGSSTTKLAVYERETPLFEETMEHNGSAIAYSQDPQGALAFRMEHILASLAAHGVALDSLDAVVGRGGLLRPIPGGVYTVNERMLADLKSGKYGDHASNMGGMLADILGKNLNIPAFIADSVVTDELCPFARLSGHPQISRVSVFHALNQKAKARRFCAERGLNYSEINLIIAHIGGGATIGAHEKGRVIDVNDGLGGEGPYSAQRCGGLPTNAVLHLMEQEQLNATALLRKFNTKGGLLGYLGTDDGKEISRRAQSGDERARLVYEGMAYQVAKEIGACAAVLKGDVNAIILTGGFARDAMFTGWIAERTSFIAEIVVMPGEDEQQALCEAARRVLTGLEQALEY</sequence>
<dbReference type="PIRSF" id="PIRSF036458">
    <property type="entry name" value="Butyrate_kin"/>
    <property type="match status" value="1"/>
</dbReference>
<evidence type="ECO:0000256" key="1">
    <source>
        <dbReference type="ARBA" id="ARBA00004496"/>
    </source>
</evidence>
<dbReference type="PRINTS" id="PR00471">
    <property type="entry name" value="ACETATEKNASE"/>
</dbReference>
<evidence type="ECO:0000256" key="2">
    <source>
        <dbReference type="ARBA" id="ARBA00022490"/>
    </source>
</evidence>
<dbReference type="NCBIfam" id="TIGR02707">
    <property type="entry name" value="butyr_kinase"/>
    <property type="match status" value="1"/>
</dbReference>
<dbReference type="InterPro" id="IPR023865">
    <property type="entry name" value="Aliphatic_acid_kinase_CS"/>
</dbReference>
<organism evidence="8">
    <name type="scientific">bioreactor metagenome</name>
    <dbReference type="NCBI Taxonomy" id="1076179"/>
    <lineage>
        <taxon>unclassified sequences</taxon>
        <taxon>metagenomes</taxon>
        <taxon>ecological metagenomes</taxon>
    </lineage>
</organism>